<comment type="catalytic activity">
    <reaction evidence="6 7">
        <text>L-arginyl-[protein] + 2 S-adenosyl-L-methionine = N(omega),N(omega)'-dimethyl-L-arginyl-[protein] + 2 S-adenosyl-L-homocysteine + 2 H(+)</text>
        <dbReference type="Rhea" id="RHEA:48108"/>
        <dbReference type="Rhea" id="RHEA-COMP:10532"/>
        <dbReference type="Rhea" id="RHEA-COMP:11992"/>
        <dbReference type="ChEBI" id="CHEBI:15378"/>
        <dbReference type="ChEBI" id="CHEBI:29965"/>
        <dbReference type="ChEBI" id="CHEBI:57856"/>
        <dbReference type="ChEBI" id="CHEBI:59789"/>
        <dbReference type="ChEBI" id="CHEBI:88221"/>
        <dbReference type="EC" id="2.1.1.320"/>
    </reaction>
</comment>
<dbReference type="GO" id="GO:0032981">
    <property type="term" value="P:mitochondrial respiratory chain complex I assembly"/>
    <property type="evidence" value="ECO:0007669"/>
    <property type="project" value="TreeGrafter"/>
</dbReference>
<dbReference type="InterPro" id="IPR003788">
    <property type="entry name" value="NDUFAF7"/>
</dbReference>
<dbReference type="OrthoDB" id="438553at2759"/>
<gene>
    <name evidence="9" type="ORF">DXG03_000434</name>
</gene>
<evidence type="ECO:0000256" key="3">
    <source>
        <dbReference type="ARBA" id="ARBA00022603"/>
    </source>
</evidence>
<accession>A0A9P7KCW9</accession>
<feature type="compositionally biased region" description="Basic and acidic residues" evidence="8">
    <location>
        <begin position="99"/>
        <end position="109"/>
    </location>
</feature>
<evidence type="ECO:0000256" key="5">
    <source>
        <dbReference type="ARBA" id="ARBA00023128"/>
    </source>
</evidence>
<evidence type="ECO:0000256" key="2">
    <source>
        <dbReference type="ARBA" id="ARBA00005891"/>
    </source>
</evidence>
<organism evidence="9 10">
    <name type="scientific">Asterophora parasitica</name>
    <dbReference type="NCBI Taxonomy" id="117018"/>
    <lineage>
        <taxon>Eukaryota</taxon>
        <taxon>Fungi</taxon>
        <taxon>Dikarya</taxon>
        <taxon>Basidiomycota</taxon>
        <taxon>Agaricomycotina</taxon>
        <taxon>Agaricomycetes</taxon>
        <taxon>Agaricomycetidae</taxon>
        <taxon>Agaricales</taxon>
        <taxon>Tricholomatineae</taxon>
        <taxon>Lyophyllaceae</taxon>
        <taxon>Asterophora</taxon>
    </lineage>
</organism>
<proteinExistence type="inferred from homology"/>
<evidence type="ECO:0000256" key="8">
    <source>
        <dbReference type="SAM" id="MobiDB-lite"/>
    </source>
</evidence>
<name>A0A9P7KCW9_9AGAR</name>
<dbReference type="Gene3D" id="3.40.50.12710">
    <property type="match status" value="1"/>
</dbReference>
<keyword evidence="10" id="KW-1185">Reference proteome</keyword>
<dbReference type="InterPro" id="IPR038375">
    <property type="entry name" value="NDUFAF7_sf"/>
</dbReference>
<keyword evidence="3 7" id="KW-0489">Methyltransferase</keyword>
<dbReference type="PANTHER" id="PTHR12049:SF7">
    <property type="entry name" value="PROTEIN ARGININE METHYLTRANSFERASE NDUFAF7, MITOCHONDRIAL"/>
    <property type="match status" value="1"/>
</dbReference>
<evidence type="ECO:0000313" key="10">
    <source>
        <dbReference type="Proteomes" id="UP000775547"/>
    </source>
</evidence>
<feature type="compositionally biased region" description="Polar residues" evidence="8">
    <location>
        <begin position="111"/>
        <end position="120"/>
    </location>
</feature>
<dbReference type="Pfam" id="PF02636">
    <property type="entry name" value="Methyltransf_28"/>
    <property type="match status" value="1"/>
</dbReference>
<dbReference type="GO" id="GO:0005739">
    <property type="term" value="C:mitochondrion"/>
    <property type="evidence" value="ECO:0007669"/>
    <property type="project" value="UniProtKB-SubCell"/>
</dbReference>
<dbReference type="PANTHER" id="PTHR12049">
    <property type="entry name" value="PROTEIN ARGININE METHYLTRANSFERASE NDUFAF7, MITOCHONDRIAL"/>
    <property type="match status" value="1"/>
</dbReference>
<evidence type="ECO:0000256" key="4">
    <source>
        <dbReference type="ARBA" id="ARBA00022679"/>
    </source>
</evidence>
<dbReference type="GO" id="GO:0032259">
    <property type="term" value="P:methylation"/>
    <property type="evidence" value="ECO:0007669"/>
    <property type="project" value="UniProtKB-KW"/>
</dbReference>
<evidence type="ECO:0000256" key="7">
    <source>
        <dbReference type="RuleBase" id="RU364114"/>
    </source>
</evidence>
<feature type="region of interest" description="Disordered" evidence="8">
    <location>
        <begin position="99"/>
        <end position="130"/>
    </location>
</feature>
<sequence>MRQVISQVTAKIGPSLLKEMHLVETSEAMREIQKKKLASSAEKAGCELHWHDDIDRISPSPAFSMVVAHEFFDALPFYLLQQTQPDEWREVMIASALDPIKDPRSHPTPESDANSVSSGTPTPPEGLQQGHIYPRLRRVLSPEPTPASIGMSRLSPRFKELPPSSFLEVSPVSFYKARVLATLLGSSSSPPKAAVEDPVGATSGTDPGTTNGGGCGLIIDYGDAKAFGDSFRASIRAFKDHKIVDVFDRPGQCDLTTNVDFKLLQEAMGDFVTTHGPITQQDFLSRMGIALRVEALARKAETKERSTAIWAAADRLVDPAGMGKEYKIMAFTSFRGAGMEDSKEKKILPYPFDLEVQNS</sequence>
<comment type="subcellular location">
    <subcellularLocation>
        <location evidence="1 7">Mitochondrion</location>
    </subcellularLocation>
</comment>
<comment type="similarity">
    <text evidence="2 7">Belongs to the NDUFAF7 family.</text>
</comment>
<evidence type="ECO:0000313" key="9">
    <source>
        <dbReference type="EMBL" id="KAG5647366.1"/>
    </source>
</evidence>
<reference evidence="9" key="1">
    <citation type="submission" date="2020-07" db="EMBL/GenBank/DDBJ databases">
        <authorList>
            <person name="Nieuwenhuis M."/>
            <person name="Van De Peppel L.J.J."/>
        </authorList>
    </citation>
    <scope>NUCLEOTIDE SEQUENCE</scope>
    <source>
        <strain evidence="9">AP01</strain>
        <tissue evidence="9">Mycelium</tissue>
    </source>
</reference>
<protein>
    <recommendedName>
        <fullName evidence="7">Protein arginine methyltransferase NDUFAF7</fullName>
        <ecNumber evidence="7">2.1.1.320</ecNumber>
    </recommendedName>
</protein>
<feature type="region of interest" description="Disordered" evidence="8">
    <location>
        <begin position="186"/>
        <end position="211"/>
    </location>
</feature>
<dbReference type="Proteomes" id="UP000775547">
    <property type="component" value="Unassembled WGS sequence"/>
</dbReference>
<dbReference type="EC" id="2.1.1.320" evidence="7"/>
<dbReference type="EMBL" id="JABCKV010000010">
    <property type="protein sequence ID" value="KAG5647366.1"/>
    <property type="molecule type" value="Genomic_DNA"/>
</dbReference>
<evidence type="ECO:0000256" key="1">
    <source>
        <dbReference type="ARBA" id="ARBA00004173"/>
    </source>
</evidence>
<dbReference type="GO" id="GO:0035243">
    <property type="term" value="F:protein-arginine omega-N symmetric methyltransferase activity"/>
    <property type="evidence" value="ECO:0007669"/>
    <property type="project" value="UniProtKB-EC"/>
</dbReference>
<comment type="function">
    <text evidence="7">Arginine methyltransferase involved in the assembly or stability of mitochondrial NADH:ubiquinone oxidoreductase complex (complex I).</text>
</comment>
<reference evidence="9" key="2">
    <citation type="submission" date="2021-10" db="EMBL/GenBank/DDBJ databases">
        <title>Phylogenomics reveals ancestral predisposition of the termite-cultivated fungus Termitomyces towards a domesticated lifestyle.</title>
        <authorList>
            <person name="Auxier B."/>
            <person name="Grum-Grzhimaylo A."/>
            <person name="Cardenas M.E."/>
            <person name="Lodge J.D."/>
            <person name="Laessoe T."/>
            <person name="Pedersen O."/>
            <person name="Smith M.E."/>
            <person name="Kuyper T.W."/>
            <person name="Franco-Molano E.A."/>
            <person name="Baroni T.J."/>
            <person name="Aanen D.K."/>
        </authorList>
    </citation>
    <scope>NUCLEOTIDE SEQUENCE</scope>
    <source>
        <strain evidence="9">AP01</strain>
        <tissue evidence="9">Mycelium</tissue>
    </source>
</reference>
<evidence type="ECO:0000256" key="6">
    <source>
        <dbReference type="ARBA" id="ARBA00048612"/>
    </source>
</evidence>
<dbReference type="SUPFAM" id="SSF53335">
    <property type="entry name" value="S-adenosyl-L-methionine-dependent methyltransferases"/>
    <property type="match status" value="1"/>
</dbReference>
<comment type="caution">
    <text evidence="9">The sequence shown here is derived from an EMBL/GenBank/DDBJ whole genome shotgun (WGS) entry which is preliminary data.</text>
</comment>
<dbReference type="InterPro" id="IPR029063">
    <property type="entry name" value="SAM-dependent_MTases_sf"/>
</dbReference>
<keyword evidence="5 7" id="KW-0496">Mitochondrion</keyword>
<keyword evidence="4 7" id="KW-0808">Transferase</keyword>
<dbReference type="AlphaFoldDB" id="A0A9P7KCW9"/>